<feature type="transmembrane region" description="Helical" evidence="10">
    <location>
        <begin position="898"/>
        <end position="921"/>
    </location>
</feature>
<dbReference type="PROSITE" id="PS50929">
    <property type="entry name" value="ABC_TM1F"/>
    <property type="match status" value="2"/>
</dbReference>
<evidence type="ECO:0000313" key="14">
    <source>
        <dbReference type="Proteomes" id="UP001054837"/>
    </source>
</evidence>
<comment type="caution">
    <text evidence="13">The sequence shown here is derived from an EMBL/GenBank/DDBJ whole genome shotgun (WGS) entry which is preliminary data.</text>
</comment>
<reference evidence="13 14" key="1">
    <citation type="submission" date="2021-06" db="EMBL/GenBank/DDBJ databases">
        <title>Caerostris darwini draft genome.</title>
        <authorList>
            <person name="Kono N."/>
            <person name="Arakawa K."/>
        </authorList>
    </citation>
    <scope>NUCLEOTIDE SEQUENCE [LARGE SCALE GENOMIC DNA]</scope>
</reference>
<feature type="transmembrane region" description="Helical" evidence="10">
    <location>
        <begin position="941"/>
        <end position="970"/>
    </location>
</feature>
<feature type="transmembrane region" description="Helical" evidence="10">
    <location>
        <begin position="419"/>
        <end position="437"/>
    </location>
</feature>
<dbReference type="PROSITE" id="PS50893">
    <property type="entry name" value="ABC_TRANSPORTER_2"/>
    <property type="match status" value="2"/>
</dbReference>
<dbReference type="CDD" id="cd18595">
    <property type="entry name" value="ABC_6TM_MRP1_2_3_6_D1_like"/>
    <property type="match status" value="1"/>
</dbReference>
<dbReference type="Pfam" id="PF00005">
    <property type="entry name" value="ABC_tran"/>
    <property type="match status" value="2"/>
</dbReference>
<feature type="domain" description="ABC transmembrane type-1" evidence="12">
    <location>
        <begin position="281"/>
        <end position="562"/>
    </location>
</feature>
<dbReference type="CDD" id="cd18603">
    <property type="entry name" value="ABC_6TM_MRP1_2_3_6_D2_like"/>
    <property type="match status" value="1"/>
</dbReference>
<feature type="transmembrane region" description="Helical" evidence="10">
    <location>
        <begin position="317"/>
        <end position="334"/>
    </location>
</feature>
<keyword evidence="3" id="KW-0813">Transport</keyword>
<dbReference type="SUPFAM" id="SSF52540">
    <property type="entry name" value="P-loop containing nucleoside triphosphate hydrolases"/>
    <property type="match status" value="2"/>
</dbReference>
<feature type="transmembrane region" description="Helical" evidence="10">
    <location>
        <begin position="495"/>
        <end position="524"/>
    </location>
</feature>
<evidence type="ECO:0000256" key="6">
    <source>
        <dbReference type="ARBA" id="ARBA00022741"/>
    </source>
</evidence>
<keyword evidence="14" id="KW-1185">Reference proteome</keyword>
<dbReference type="InterPro" id="IPR036640">
    <property type="entry name" value="ABC1_TM_sf"/>
</dbReference>
<dbReference type="GO" id="GO:0140359">
    <property type="term" value="F:ABC-type transporter activity"/>
    <property type="evidence" value="ECO:0007669"/>
    <property type="project" value="InterPro"/>
</dbReference>
<keyword evidence="7" id="KW-0067">ATP-binding</keyword>
<dbReference type="FunFam" id="1.20.1560.10:FF:000063">
    <property type="entry name" value="Multidrug resistance protein ABC transporter"/>
    <property type="match status" value="1"/>
</dbReference>
<dbReference type="CDD" id="cd03244">
    <property type="entry name" value="ABCC_MRP_domain2"/>
    <property type="match status" value="1"/>
</dbReference>
<dbReference type="FunFam" id="3.40.50.300:FF:000997">
    <property type="entry name" value="Multidrug resistance-associated protein 1"/>
    <property type="match status" value="1"/>
</dbReference>
<dbReference type="EMBL" id="BPLQ01007975">
    <property type="protein sequence ID" value="GIY33684.1"/>
    <property type="molecule type" value="Genomic_DNA"/>
</dbReference>
<feature type="transmembrane region" description="Helical" evidence="10">
    <location>
        <begin position="169"/>
        <end position="188"/>
    </location>
</feature>
<feature type="domain" description="ABC transporter" evidence="11">
    <location>
        <begin position="593"/>
        <end position="817"/>
    </location>
</feature>
<evidence type="ECO:0000256" key="2">
    <source>
        <dbReference type="ARBA" id="ARBA00009726"/>
    </source>
</evidence>
<sequence length="1460" mass="165703">MIENFCSDKFWDLNQTWYTQVPQFSSCFEDTILVSLPCLLFCFILCLHLYLLEKPVSHNPLPWTWLSICKIVSSLYLLIGSCVFCAIIIHETYFSHNASYSSLLSSCLRIATFFLILLTMWRHRVVGVTTSVTLSIFWIIFSLCSIILYRSAFIKVFIFNSESTLETNFIFTVLFYPVVFLQFVLSIFPDKRRFSVLQESKVMEDVSFLASVTFMWFLKFIYISRKKLLSVEDLYFSTIHMTAKTVYSSFEKQWKYYLLPEKHPEISLLWAFLKAFWPWLVAVVFLWIIFDIALLIPPLLLDRVIDFSTNDFYSWRGYFYAFLIFLADFLAKILSNCAVHLVSISCIQLQSALLGSLFRKNLHMSTAARKEYNSGTLMSLVTVDVKRVQWFTLQFSVLLTVPLKIVLITYIMWQYIGVSTLSGVAVMLVLFPASYYVSRVGWKFSDKQMEVKDHRLKLMNEILNGIKILKLYAWEIPFAGRVSKARMDELKLIRYSFFCYIVTSFMYYCAPFLVSIAAFATYLLRDSNNVLSPTRAFVTLTLMEQLRYALFDLPDSIADLIQFNISLKRLSKFLTCENKSNMIGNQPENDESISINEASFSWTSDADCVLNNINLHVSKGQLIAVIGPVGAGKSSLLSALLGELHKKSGTADIKGSIAYVPQVNWVLNRTLKNNILLVKHMVEEKYNKILDLCCLRADLEILPAGDETEIGEKGVNLSGGQKLRVNLAQAVYQDKDVYLLDDPLSAVDVHVRKALFKNIIGNTGLLKNKARILVTHDVSVLPDVDLIVSIKEGKIDEVGTYNDLMQKNGSFASFIEEHSNVKAMEDAKVEDQRVSLSRLTSRDSARSNISGGGDEVLIKAEKRLDGDEVEYRLTEDEGMEVGGVHRLIYLNYVRQMSFPLFIVGVFGYFAYVTFEAGANIWLSKWSSDVPHNGTQGTSSTIWRLSIYGLLGLGEVLSALFGGVFLVFGATRASERFHRFMLDSVLKSPMSFFDTTPVGRIINRFTTDLEILDNQLFFYIEGWLNCVFSSISSFVIIGMNTPIFLASLVPLTFLYYLLLRTHLNTFRQIKRLESTNRSPIYSLFMESIQGVSSISAYGAKKEFIDTFEEKLDRCFVCTFNTFICNRWISACCNALGSVIIFIATILAIQNRDSLTPAVVGLIVSYSFSVTDALKWFVRMNSELEDKSIAVERVNEYCHLKPEAPWDLSCEGLSDEWPQNGQISFEDYSTRYRENLDLVLKEINLSIEASEKVGIIGRTGAGKSSITLSLFRIIEPTTGTILVDNIDITKIGLHNLRSKLTIIPQDPVLFTGSLRMNLDPNNEHRDEEIWASLEKSYLKTFVSNLSEGLEYDIEEGGTNLSAGQRQLVCLARALLKNSKILVLDEATASVDMETDSLIQNTIRTAFADRTVITIAHRINTVLDYDKIVVLENGNIIEIGNPTNLLENPSSRFYLMNKEAGLI</sequence>
<dbReference type="InterPro" id="IPR017871">
    <property type="entry name" value="ABC_transporter-like_CS"/>
</dbReference>
<dbReference type="GO" id="GO:0016887">
    <property type="term" value="F:ATP hydrolysis activity"/>
    <property type="evidence" value="ECO:0007669"/>
    <property type="project" value="InterPro"/>
</dbReference>
<feature type="transmembrane region" description="Helical" evidence="10">
    <location>
        <begin position="63"/>
        <end position="89"/>
    </location>
</feature>
<dbReference type="GO" id="GO:0005774">
    <property type="term" value="C:vacuolar membrane"/>
    <property type="evidence" value="ECO:0007669"/>
    <property type="project" value="UniProtKB-SubCell"/>
</dbReference>
<dbReference type="FunFam" id="3.40.50.300:FF:000074">
    <property type="entry name" value="Multidrug resistance-associated protein 5 isoform 1"/>
    <property type="match status" value="1"/>
</dbReference>
<keyword evidence="4 10" id="KW-0812">Transmembrane</keyword>
<feature type="transmembrane region" description="Helical" evidence="10">
    <location>
        <begin position="1042"/>
        <end position="1058"/>
    </location>
</feature>
<organism evidence="13 14">
    <name type="scientific">Caerostris darwini</name>
    <dbReference type="NCBI Taxonomy" id="1538125"/>
    <lineage>
        <taxon>Eukaryota</taxon>
        <taxon>Metazoa</taxon>
        <taxon>Ecdysozoa</taxon>
        <taxon>Arthropoda</taxon>
        <taxon>Chelicerata</taxon>
        <taxon>Arachnida</taxon>
        <taxon>Araneae</taxon>
        <taxon>Araneomorphae</taxon>
        <taxon>Entelegynae</taxon>
        <taxon>Araneoidea</taxon>
        <taxon>Araneidae</taxon>
        <taxon>Caerostris</taxon>
    </lineage>
</organism>
<feature type="transmembrane region" description="Helical" evidence="10">
    <location>
        <begin position="276"/>
        <end position="296"/>
    </location>
</feature>
<dbReference type="InterPro" id="IPR011527">
    <property type="entry name" value="ABC1_TM_dom"/>
</dbReference>
<evidence type="ECO:0000256" key="1">
    <source>
        <dbReference type="ARBA" id="ARBA00004128"/>
    </source>
</evidence>
<dbReference type="Pfam" id="PF00664">
    <property type="entry name" value="ABC_membrane"/>
    <property type="match status" value="2"/>
</dbReference>
<evidence type="ECO:0000256" key="10">
    <source>
        <dbReference type="SAM" id="Phobius"/>
    </source>
</evidence>
<feature type="transmembrane region" description="Helical" evidence="10">
    <location>
        <begin position="32"/>
        <end position="51"/>
    </location>
</feature>
<evidence type="ECO:0000259" key="12">
    <source>
        <dbReference type="PROSITE" id="PS50929"/>
    </source>
</evidence>
<dbReference type="InterPro" id="IPR027417">
    <property type="entry name" value="P-loop_NTPase"/>
</dbReference>
<keyword evidence="6" id="KW-0547">Nucleotide-binding</keyword>
<dbReference type="FunFam" id="1.20.1560.10:FF:000006">
    <property type="entry name" value="ATP-binding cassette, sub-family C (CFTR/MRP), member 9"/>
    <property type="match status" value="1"/>
</dbReference>
<protein>
    <submittedName>
        <fullName evidence="13">Multidrug resistance-associated protein 1</fullName>
    </submittedName>
</protein>
<evidence type="ECO:0000256" key="3">
    <source>
        <dbReference type="ARBA" id="ARBA00022448"/>
    </source>
</evidence>
<name>A0AAV4SL28_9ARAC</name>
<feature type="domain" description="ABC transmembrane type-1" evidence="12">
    <location>
        <begin position="902"/>
        <end position="1184"/>
    </location>
</feature>
<dbReference type="Gene3D" id="1.20.1560.10">
    <property type="entry name" value="ABC transporter type 1, transmembrane domain"/>
    <property type="match status" value="2"/>
</dbReference>
<evidence type="ECO:0000256" key="5">
    <source>
        <dbReference type="ARBA" id="ARBA00022737"/>
    </source>
</evidence>
<evidence type="ECO:0000256" key="8">
    <source>
        <dbReference type="ARBA" id="ARBA00022989"/>
    </source>
</evidence>
<proteinExistence type="inferred from homology"/>
<dbReference type="InterPro" id="IPR003593">
    <property type="entry name" value="AAA+_ATPase"/>
</dbReference>
<keyword evidence="5" id="KW-0677">Repeat</keyword>
<comment type="subcellular location">
    <subcellularLocation>
        <location evidence="1">Vacuole membrane</location>
        <topology evidence="1">Multi-pass membrane protein</topology>
    </subcellularLocation>
</comment>
<dbReference type="Gene3D" id="3.40.50.300">
    <property type="entry name" value="P-loop containing nucleotide triphosphate hydrolases"/>
    <property type="match status" value="2"/>
</dbReference>
<dbReference type="GO" id="GO:0005524">
    <property type="term" value="F:ATP binding"/>
    <property type="evidence" value="ECO:0007669"/>
    <property type="project" value="UniProtKB-KW"/>
</dbReference>
<feature type="transmembrane region" description="Helical" evidence="10">
    <location>
        <begin position="125"/>
        <end position="149"/>
    </location>
</feature>
<keyword evidence="8 10" id="KW-1133">Transmembrane helix</keyword>
<feature type="domain" description="ABC transporter" evidence="11">
    <location>
        <begin position="1221"/>
        <end position="1455"/>
    </location>
</feature>
<dbReference type="InterPro" id="IPR050173">
    <property type="entry name" value="ABC_transporter_C-like"/>
</dbReference>
<dbReference type="Proteomes" id="UP001054837">
    <property type="component" value="Unassembled WGS sequence"/>
</dbReference>
<feature type="transmembrane region" description="Helical" evidence="10">
    <location>
        <begin position="395"/>
        <end position="413"/>
    </location>
</feature>
<dbReference type="SMART" id="SM00382">
    <property type="entry name" value="AAA"/>
    <property type="match status" value="2"/>
</dbReference>
<evidence type="ECO:0000313" key="13">
    <source>
        <dbReference type="EMBL" id="GIY33684.1"/>
    </source>
</evidence>
<evidence type="ECO:0000256" key="4">
    <source>
        <dbReference type="ARBA" id="ARBA00022692"/>
    </source>
</evidence>
<accession>A0AAV4SL28</accession>
<dbReference type="PANTHER" id="PTHR24223">
    <property type="entry name" value="ATP-BINDING CASSETTE SUB-FAMILY C"/>
    <property type="match status" value="1"/>
</dbReference>
<dbReference type="PROSITE" id="PS00211">
    <property type="entry name" value="ABC_TRANSPORTER_1"/>
    <property type="match status" value="1"/>
</dbReference>
<comment type="similarity">
    <text evidence="2">Belongs to the ABC transporter superfamily. ABCC family. Conjugate transporter (TC 3.A.1.208) subfamily.</text>
</comment>
<evidence type="ECO:0000256" key="9">
    <source>
        <dbReference type="ARBA" id="ARBA00023136"/>
    </source>
</evidence>
<gene>
    <name evidence="13" type="primary">ABCC1</name>
    <name evidence="13" type="ORF">CDAR_117321</name>
</gene>
<dbReference type="SUPFAM" id="SSF90123">
    <property type="entry name" value="ABC transporter transmembrane region"/>
    <property type="match status" value="2"/>
</dbReference>
<dbReference type="PANTHER" id="PTHR24223:SF443">
    <property type="entry name" value="MULTIDRUG-RESISTANCE LIKE PROTEIN 1, ISOFORM I"/>
    <property type="match status" value="1"/>
</dbReference>
<dbReference type="CDD" id="cd03250">
    <property type="entry name" value="ABCC_MRP_domain1"/>
    <property type="match status" value="1"/>
</dbReference>
<feature type="transmembrane region" description="Helical" evidence="10">
    <location>
        <begin position="1126"/>
        <end position="1147"/>
    </location>
</feature>
<feature type="transmembrane region" description="Helical" evidence="10">
    <location>
        <begin position="101"/>
        <end position="118"/>
    </location>
</feature>
<evidence type="ECO:0000259" key="11">
    <source>
        <dbReference type="PROSITE" id="PS50893"/>
    </source>
</evidence>
<evidence type="ECO:0000256" key="7">
    <source>
        <dbReference type="ARBA" id="ARBA00022840"/>
    </source>
</evidence>
<keyword evidence="9 10" id="KW-0472">Membrane</keyword>
<dbReference type="InterPro" id="IPR003439">
    <property type="entry name" value="ABC_transporter-like_ATP-bd"/>
</dbReference>